<evidence type="ECO:0000256" key="6">
    <source>
        <dbReference type="ARBA" id="ARBA00022989"/>
    </source>
</evidence>
<feature type="region of interest" description="Disordered" evidence="10">
    <location>
        <begin position="74"/>
        <end position="132"/>
    </location>
</feature>
<dbReference type="PRINTS" id="PR01506">
    <property type="entry name" value="TATBPROTEIN"/>
</dbReference>
<evidence type="ECO:0000256" key="5">
    <source>
        <dbReference type="ARBA" id="ARBA00022927"/>
    </source>
</evidence>
<keyword evidence="7 9" id="KW-0811">Translocation</keyword>
<dbReference type="GO" id="GO:0033281">
    <property type="term" value="C:TAT protein transport complex"/>
    <property type="evidence" value="ECO:0007669"/>
    <property type="project" value="UniProtKB-UniRule"/>
</dbReference>
<dbReference type="GO" id="GO:0008320">
    <property type="term" value="F:protein transmembrane transporter activity"/>
    <property type="evidence" value="ECO:0007669"/>
    <property type="project" value="UniProtKB-UniRule"/>
</dbReference>
<proteinExistence type="inferred from homology"/>
<dbReference type="GO" id="GO:0043953">
    <property type="term" value="P:protein transport by the Tat complex"/>
    <property type="evidence" value="ECO:0007669"/>
    <property type="project" value="UniProtKB-UniRule"/>
</dbReference>
<dbReference type="AlphaFoldDB" id="A0A5Q3QDM3"/>
<keyword evidence="13" id="KW-1185">Reference proteome</keyword>
<dbReference type="Proteomes" id="UP000371041">
    <property type="component" value="Chromosome"/>
</dbReference>
<feature type="compositionally biased region" description="Polar residues" evidence="10">
    <location>
        <begin position="99"/>
        <end position="114"/>
    </location>
</feature>
<evidence type="ECO:0000313" key="12">
    <source>
        <dbReference type="EMBL" id="QGK68877.1"/>
    </source>
</evidence>
<evidence type="ECO:0000256" key="11">
    <source>
        <dbReference type="SAM" id="Phobius"/>
    </source>
</evidence>
<keyword evidence="6 9" id="KW-1133">Transmembrane helix</keyword>
<dbReference type="RefSeq" id="WP_154075480.1">
    <property type="nucleotide sequence ID" value="NZ_CP045929.1"/>
</dbReference>
<keyword evidence="8 9" id="KW-0472">Membrane</keyword>
<evidence type="ECO:0000313" key="13">
    <source>
        <dbReference type="Proteomes" id="UP000371041"/>
    </source>
</evidence>
<keyword evidence="3 9" id="KW-1003">Cell membrane</keyword>
<comment type="subunit">
    <text evidence="9">The Tat system comprises two distinct complexes: a TatABC complex, containing multiple copies of TatA, TatB and TatC subunits, and a separate TatA complex, containing only TatA subunits. Substrates initially bind to the TatABC complex, which probably triggers association of the separate TatA complex to form the active translocon.</text>
</comment>
<keyword evidence="4 9" id="KW-0812">Transmembrane</keyword>
<accession>A0A5Q3QDM3</accession>
<comment type="function">
    <text evidence="9">Part of the twin-arginine translocation (Tat) system that transports large folded proteins containing a characteristic twin-arginine motif in their signal peptide across membranes. Together with TatC, TatB is part of a receptor directly interacting with Tat signal peptides. TatB may form an oligomeric binding site that transiently accommodates folded Tat precursor proteins before their translocation.</text>
</comment>
<evidence type="ECO:0000256" key="9">
    <source>
        <dbReference type="HAMAP-Rule" id="MF_00237"/>
    </source>
</evidence>
<comment type="similarity">
    <text evidence="9">Belongs to the TatB family.</text>
</comment>
<dbReference type="Pfam" id="PF02416">
    <property type="entry name" value="TatA_B_E"/>
    <property type="match status" value="1"/>
</dbReference>
<keyword evidence="2 9" id="KW-0813">Transport</keyword>
<evidence type="ECO:0000256" key="10">
    <source>
        <dbReference type="SAM" id="MobiDB-lite"/>
    </source>
</evidence>
<gene>
    <name evidence="9 12" type="primary">tatB</name>
    <name evidence="12" type="ORF">GIY23_04355</name>
</gene>
<evidence type="ECO:0000256" key="1">
    <source>
        <dbReference type="ARBA" id="ARBA00004167"/>
    </source>
</evidence>
<protein>
    <recommendedName>
        <fullName evidence="9">Sec-independent protein translocase protein TatB</fullName>
    </recommendedName>
</protein>
<evidence type="ECO:0000256" key="2">
    <source>
        <dbReference type="ARBA" id="ARBA00022448"/>
    </source>
</evidence>
<dbReference type="NCBIfam" id="TIGR01410">
    <property type="entry name" value="tatB"/>
    <property type="match status" value="1"/>
</dbReference>
<dbReference type="InterPro" id="IPR003369">
    <property type="entry name" value="TatA/B/E"/>
</dbReference>
<reference evidence="13" key="1">
    <citation type="submission" date="2019-11" db="EMBL/GenBank/DDBJ databases">
        <title>The complete genome sequence of Saccharopolyspora sp. E2A.</title>
        <authorList>
            <person name="Zhang G."/>
        </authorList>
    </citation>
    <scope>NUCLEOTIDE SEQUENCE [LARGE SCALE GENOMIC DNA]</scope>
    <source>
        <strain evidence="13">E2A</strain>
    </source>
</reference>
<evidence type="ECO:0000256" key="8">
    <source>
        <dbReference type="ARBA" id="ARBA00023136"/>
    </source>
</evidence>
<keyword evidence="5 9" id="KW-0653">Protein transport</keyword>
<name>A0A5Q3QDM3_9PSEU</name>
<evidence type="ECO:0000256" key="3">
    <source>
        <dbReference type="ARBA" id="ARBA00022475"/>
    </source>
</evidence>
<dbReference type="HAMAP" id="MF_00237">
    <property type="entry name" value="TatB"/>
    <property type="match status" value="1"/>
</dbReference>
<sequence length="132" mass="14736">MFDSIGWAEILVLVVAGLFILGPERLPEGAAWLGRTVRQVRDYATGAREQLRNELGPEYDDLQKPLKDLRNLRNMDPKRAVQNHLFNGDDPFGDDKGNQYPSNGSSRQGTSGRTPQRPLGNDEQPPFDADTT</sequence>
<feature type="transmembrane region" description="Helical" evidence="11">
    <location>
        <begin position="6"/>
        <end position="22"/>
    </location>
</feature>
<organism evidence="12 13">
    <name type="scientific">Allosaccharopolyspora coralli</name>
    <dbReference type="NCBI Taxonomy" id="2665642"/>
    <lineage>
        <taxon>Bacteria</taxon>
        <taxon>Bacillati</taxon>
        <taxon>Actinomycetota</taxon>
        <taxon>Actinomycetes</taxon>
        <taxon>Pseudonocardiales</taxon>
        <taxon>Pseudonocardiaceae</taxon>
        <taxon>Allosaccharopolyspora</taxon>
    </lineage>
</organism>
<dbReference type="InterPro" id="IPR018448">
    <property type="entry name" value="TatB"/>
</dbReference>
<comment type="subcellular location">
    <subcellularLocation>
        <location evidence="9">Cell membrane</location>
        <topology evidence="9">Single-pass membrane protein</topology>
    </subcellularLocation>
    <subcellularLocation>
        <location evidence="1">Membrane</location>
        <topology evidence="1">Single-pass membrane protein</topology>
    </subcellularLocation>
</comment>
<dbReference type="KEGG" id="sace:GIY23_04355"/>
<dbReference type="Gene3D" id="1.20.5.3310">
    <property type="match status" value="1"/>
</dbReference>
<evidence type="ECO:0000256" key="4">
    <source>
        <dbReference type="ARBA" id="ARBA00022692"/>
    </source>
</evidence>
<evidence type="ECO:0000256" key="7">
    <source>
        <dbReference type="ARBA" id="ARBA00023010"/>
    </source>
</evidence>
<dbReference type="EMBL" id="CP045929">
    <property type="protein sequence ID" value="QGK68877.1"/>
    <property type="molecule type" value="Genomic_DNA"/>
</dbReference>